<dbReference type="GO" id="GO:0016887">
    <property type="term" value="F:ATP hydrolysis activity"/>
    <property type="evidence" value="ECO:0007669"/>
    <property type="project" value="InterPro"/>
</dbReference>
<dbReference type="Proteomes" id="UP000070371">
    <property type="component" value="Chromosome"/>
</dbReference>
<dbReference type="InterPro" id="IPR017871">
    <property type="entry name" value="ABC_transporter-like_CS"/>
</dbReference>
<dbReference type="GO" id="GO:0005524">
    <property type="term" value="F:ATP binding"/>
    <property type="evidence" value="ECO:0007669"/>
    <property type="project" value="UniProtKB-KW"/>
</dbReference>
<evidence type="ECO:0000313" key="4">
    <source>
        <dbReference type="EMBL" id="AML51807.1"/>
    </source>
</evidence>
<dbReference type="SMART" id="SM00382">
    <property type="entry name" value="AAA"/>
    <property type="match status" value="1"/>
</dbReference>
<dbReference type="AlphaFoldDB" id="A0A126V0X8"/>
<protein>
    <submittedName>
        <fullName evidence="4">Methionine ABC transporter ATP-binding protein</fullName>
    </submittedName>
</protein>
<feature type="domain" description="ABC transporter" evidence="3">
    <location>
        <begin position="8"/>
        <end position="233"/>
    </location>
</feature>
<dbReference type="InterPro" id="IPR025662">
    <property type="entry name" value="Sigma_54_int_dom_ATP-bd_1"/>
</dbReference>
<accession>A0A126V0X8</accession>
<dbReference type="RefSeq" id="WP_062628225.1">
    <property type="nucleotide sequence ID" value="NZ_CP014327.1"/>
</dbReference>
<name>A0A126V0X8_9RHOB</name>
<dbReference type="Pfam" id="PF00005">
    <property type="entry name" value="ABC_tran"/>
    <property type="match status" value="1"/>
</dbReference>
<dbReference type="Gene3D" id="3.40.50.300">
    <property type="entry name" value="P-loop containing nucleotide triphosphate hydrolases"/>
    <property type="match status" value="1"/>
</dbReference>
<dbReference type="KEGG" id="hat:RC74_11500"/>
<dbReference type="InterPro" id="IPR003439">
    <property type="entry name" value="ABC_transporter-like_ATP-bd"/>
</dbReference>
<dbReference type="PROSITE" id="PS50893">
    <property type="entry name" value="ABC_TRANSPORTER_2"/>
    <property type="match status" value="1"/>
</dbReference>
<dbReference type="PROSITE" id="PS00675">
    <property type="entry name" value="SIGMA54_INTERACT_1"/>
    <property type="match status" value="1"/>
</dbReference>
<dbReference type="InterPro" id="IPR015854">
    <property type="entry name" value="ABC_transpr_LolD-like"/>
</dbReference>
<dbReference type="InterPro" id="IPR003593">
    <property type="entry name" value="AAA+_ATPase"/>
</dbReference>
<dbReference type="PANTHER" id="PTHR24220">
    <property type="entry name" value="IMPORT ATP-BINDING PROTEIN"/>
    <property type="match status" value="1"/>
</dbReference>
<keyword evidence="2 4" id="KW-0067">ATP-binding</keyword>
<proteinExistence type="predicted"/>
<organism evidence="4 5">
    <name type="scientific">Falsihalocynthiibacter arcticus</name>
    <dbReference type="NCBI Taxonomy" id="1579316"/>
    <lineage>
        <taxon>Bacteria</taxon>
        <taxon>Pseudomonadati</taxon>
        <taxon>Pseudomonadota</taxon>
        <taxon>Alphaproteobacteria</taxon>
        <taxon>Rhodobacterales</taxon>
        <taxon>Roseobacteraceae</taxon>
        <taxon>Falsihalocynthiibacter</taxon>
    </lineage>
</organism>
<dbReference type="PROSITE" id="PS00211">
    <property type="entry name" value="ABC_TRANSPORTER_1"/>
    <property type="match status" value="1"/>
</dbReference>
<dbReference type="PANTHER" id="PTHR24220:SF611">
    <property type="entry name" value="ATP-BINDING COMPONENT OF ABC TRANSPORTER-RELATED"/>
    <property type="match status" value="1"/>
</dbReference>
<dbReference type="EMBL" id="CP014327">
    <property type="protein sequence ID" value="AML51807.1"/>
    <property type="molecule type" value="Genomic_DNA"/>
</dbReference>
<keyword evidence="1" id="KW-0547">Nucleotide-binding</keyword>
<evidence type="ECO:0000256" key="2">
    <source>
        <dbReference type="ARBA" id="ARBA00022840"/>
    </source>
</evidence>
<evidence type="ECO:0000259" key="3">
    <source>
        <dbReference type="PROSITE" id="PS50893"/>
    </source>
</evidence>
<dbReference type="GO" id="GO:0005886">
    <property type="term" value="C:plasma membrane"/>
    <property type="evidence" value="ECO:0007669"/>
    <property type="project" value="TreeGrafter"/>
</dbReference>
<dbReference type="InterPro" id="IPR027417">
    <property type="entry name" value="P-loop_NTPase"/>
</dbReference>
<dbReference type="SUPFAM" id="SSF52540">
    <property type="entry name" value="P-loop containing nucleoside triphosphate hydrolases"/>
    <property type="match status" value="1"/>
</dbReference>
<keyword evidence="5" id="KW-1185">Reference proteome</keyword>
<evidence type="ECO:0000313" key="5">
    <source>
        <dbReference type="Proteomes" id="UP000070371"/>
    </source>
</evidence>
<dbReference type="OrthoDB" id="9787227at2"/>
<reference evidence="4 5" key="1">
    <citation type="submission" date="2016-02" db="EMBL/GenBank/DDBJ databases">
        <title>Complete genome sequence of Halocynthiibacter arcticus PAMC 20958t from arctic marine sediment.</title>
        <authorList>
            <person name="Lee Y.M."/>
            <person name="Baek K."/>
            <person name="Lee H.K."/>
            <person name="Shin S.C."/>
        </authorList>
    </citation>
    <scope>NUCLEOTIDE SEQUENCE [LARGE SCALE GENOMIC DNA]</scope>
    <source>
        <strain evidence="4">PAMC 20958</strain>
    </source>
</reference>
<evidence type="ECO:0000256" key="1">
    <source>
        <dbReference type="ARBA" id="ARBA00022741"/>
    </source>
</evidence>
<dbReference type="GO" id="GO:0022857">
    <property type="term" value="F:transmembrane transporter activity"/>
    <property type="evidence" value="ECO:0007669"/>
    <property type="project" value="TreeGrafter"/>
</dbReference>
<gene>
    <name evidence="4" type="ORF">RC74_11500</name>
</gene>
<sequence length="233" mass="24808">MQEVDPILEITDVAYRWPGRAGFSLTVPHVAVAVGESVLLLGESGSGKSTFLSLICGTILPERGKVDIAGTDITTLSGGARDKVRAEQIGVIFQQFNLLPFGCVMDNILLPLRFAPARRKRAGNATAEASHLCSALGLPAGVTSAKAAALSVGQQQRVAVARALIGQPPLIIADEPTSALDANSQIAFLDLLFEQTTTHNTSLLMVSHDPRLGERFDRVIRMEDIAQIERVAA</sequence>
<dbReference type="STRING" id="1579316.RC74_11500"/>